<proteinExistence type="predicted"/>
<reference evidence="1 2" key="1">
    <citation type="submission" date="2016-11" db="EMBL/GenBank/DDBJ databases">
        <title>The macronuclear genome of Stentor coeruleus: a giant cell with tiny introns.</title>
        <authorList>
            <person name="Slabodnick M."/>
            <person name="Ruby J.G."/>
            <person name="Reiff S.B."/>
            <person name="Swart E.C."/>
            <person name="Gosai S."/>
            <person name="Prabakaran S."/>
            <person name="Witkowska E."/>
            <person name="Larue G.E."/>
            <person name="Fisher S."/>
            <person name="Freeman R.M."/>
            <person name="Gunawardena J."/>
            <person name="Chu W."/>
            <person name="Stover N.A."/>
            <person name="Gregory B.D."/>
            <person name="Nowacki M."/>
            <person name="Derisi J."/>
            <person name="Roy S.W."/>
            <person name="Marshall W.F."/>
            <person name="Sood P."/>
        </authorList>
    </citation>
    <scope>NUCLEOTIDE SEQUENCE [LARGE SCALE GENOMIC DNA]</scope>
    <source>
        <strain evidence="1">WM001</strain>
    </source>
</reference>
<protein>
    <submittedName>
        <fullName evidence="1">Uncharacterized protein</fullName>
    </submittedName>
</protein>
<name>A0A1R2BV48_9CILI</name>
<keyword evidence="2" id="KW-1185">Reference proteome</keyword>
<sequence length="91" mass="10451">MTIKISDPSLDKCYEPTTDSSKTTTFELNTTNLGAIIREKKEINYSNAKDFFYTNDVISLGLLIYGIYKFTVSKLRYQEGQSQGYEQIRDS</sequence>
<evidence type="ECO:0000313" key="2">
    <source>
        <dbReference type="Proteomes" id="UP000187209"/>
    </source>
</evidence>
<dbReference type="AlphaFoldDB" id="A0A1R2BV48"/>
<dbReference type="EMBL" id="MPUH01000412">
    <property type="protein sequence ID" value="OMJ80702.1"/>
    <property type="molecule type" value="Genomic_DNA"/>
</dbReference>
<accession>A0A1R2BV48</accession>
<gene>
    <name evidence="1" type="ORF">SteCoe_19002</name>
</gene>
<evidence type="ECO:0000313" key="1">
    <source>
        <dbReference type="EMBL" id="OMJ80702.1"/>
    </source>
</evidence>
<comment type="caution">
    <text evidence="1">The sequence shown here is derived from an EMBL/GenBank/DDBJ whole genome shotgun (WGS) entry which is preliminary data.</text>
</comment>
<dbReference type="Proteomes" id="UP000187209">
    <property type="component" value="Unassembled WGS sequence"/>
</dbReference>
<organism evidence="1 2">
    <name type="scientific">Stentor coeruleus</name>
    <dbReference type="NCBI Taxonomy" id="5963"/>
    <lineage>
        <taxon>Eukaryota</taxon>
        <taxon>Sar</taxon>
        <taxon>Alveolata</taxon>
        <taxon>Ciliophora</taxon>
        <taxon>Postciliodesmatophora</taxon>
        <taxon>Heterotrichea</taxon>
        <taxon>Heterotrichida</taxon>
        <taxon>Stentoridae</taxon>
        <taxon>Stentor</taxon>
    </lineage>
</organism>